<accession>A0A0B6Y126</accession>
<organism evidence="1">
    <name type="scientific">Arion vulgaris</name>
    <dbReference type="NCBI Taxonomy" id="1028688"/>
    <lineage>
        <taxon>Eukaryota</taxon>
        <taxon>Metazoa</taxon>
        <taxon>Spiralia</taxon>
        <taxon>Lophotrochozoa</taxon>
        <taxon>Mollusca</taxon>
        <taxon>Gastropoda</taxon>
        <taxon>Heterobranchia</taxon>
        <taxon>Euthyneura</taxon>
        <taxon>Panpulmonata</taxon>
        <taxon>Eupulmonata</taxon>
        <taxon>Stylommatophora</taxon>
        <taxon>Helicina</taxon>
        <taxon>Arionoidea</taxon>
        <taxon>Arionidae</taxon>
        <taxon>Arion</taxon>
    </lineage>
</organism>
<evidence type="ECO:0000313" key="1">
    <source>
        <dbReference type="EMBL" id="CEK49849.1"/>
    </source>
</evidence>
<dbReference type="EMBL" id="HACG01002984">
    <property type="protein sequence ID" value="CEK49849.1"/>
    <property type="molecule type" value="Transcribed_RNA"/>
</dbReference>
<reference evidence="1" key="1">
    <citation type="submission" date="2014-12" db="EMBL/GenBank/DDBJ databases">
        <title>Insight into the proteome of Arion vulgaris.</title>
        <authorList>
            <person name="Aradska J."/>
            <person name="Bulat T."/>
            <person name="Smidak R."/>
            <person name="Sarate P."/>
            <person name="Gangsoo J."/>
            <person name="Sialana F."/>
            <person name="Bilban M."/>
            <person name="Lubec G."/>
        </authorList>
    </citation>
    <scope>NUCLEOTIDE SEQUENCE</scope>
    <source>
        <tissue evidence="1">Skin</tissue>
    </source>
</reference>
<feature type="non-terminal residue" evidence="1">
    <location>
        <position position="1"/>
    </location>
</feature>
<dbReference type="AlphaFoldDB" id="A0A0B6Y126"/>
<protein>
    <submittedName>
        <fullName evidence="1">Uncharacterized protein</fullName>
    </submittedName>
</protein>
<proteinExistence type="predicted"/>
<sequence>YSATNHRSVIRDNLAGVTFTDPVGKDFMFVNRSGVASYRFYSIDSGISGYSYKQIGSYNMTTATVSLSNAYSSTWNSDCSRPDSCAECPLVRDRGLRYVFQKST</sequence>
<gene>
    <name evidence="1" type="primary">ORF9050</name>
</gene>
<feature type="non-terminal residue" evidence="1">
    <location>
        <position position="104"/>
    </location>
</feature>
<name>A0A0B6Y126_9EUPU</name>